<evidence type="ECO:0000313" key="2">
    <source>
        <dbReference type="Proteomes" id="UP001303160"/>
    </source>
</evidence>
<dbReference type="InterPro" id="IPR023296">
    <property type="entry name" value="Glyco_hydro_beta-prop_sf"/>
</dbReference>
<protein>
    <submittedName>
        <fullName evidence="1">Uncharacterized protein</fullName>
    </submittedName>
</protein>
<name>A0AAN7AZJ9_9PEZI</name>
<evidence type="ECO:0000313" key="1">
    <source>
        <dbReference type="EMBL" id="KAK4202990.1"/>
    </source>
</evidence>
<dbReference type="Gene3D" id="2.115.10.20">
    <property type="entry name" value="Glycosyl hydrolase domain, family 43"/>
    <property type="match status" value="1"/>
</dbReference>
<comment type="caution">
    <text evidence="1">The sequence shown here is derived from an EMBL/GenBank/DDBJ whole genome shotgun (WGS) entry which is preliminary data.</text>
</comment>
<dbReference type="AlphaFoldDB" id="A0AAN7AZJ9"/>
<reference evidence="1" key="1">
    <citation type="journal article" date="2023" name="Mol. Phylogenet. Evol.">
        <title>Genome-scale phylogeny and comparative genomics of the fungal order Sordariales.</title>
        <authorList>
            <person name="Hensen N."/>
            <person name="Bonometti L."/>
            <person name="Westerberg I."/>
            <person name="Brannstrom I.O."/>
            <person name="Guillou S."/>
            <person name="Cros-Aarteil S."/>
            <person name="Calhoun S."/>
            <person name="Haridas S."/>
            <person name="Kuo A."/>
            <person name="Mondo S."/>
            <person name="Pangilinan J."/>
            <person name="Riley R."/>
            <person name="LaButti K."/>
            <person name="Andreopoulos B."/>
            <person name="Lipzen A."/>
            <person name="Chen C."/>
            <person name="Yan M."/>
            <person name="Daum C."/>
            <person name="Ng V."/>
            <person name="Clum A."/>
            <person name="Steindorff A."/>
            <person name="Ohm R.A."/>
            <person name="Martin F."/>
            <person name="Silar P."/>
            <person name="Natvig D.O."/>
            <person name="Lalanne C."/>
            <person name="Gautier V."/>
            <person name="Ament-Velasquez S.L."/>
            <person name="Kruys A."/>
            <person name="Hutchinson M.I."/>
            <person name="Powell A.J."/>
            <person name="Barry K."/>
            <person name="Miller A.N."/>
            <person name="Grigoriev I.V."/>
            <person name="Debuchy R."/>
            <person name="Gladieux P."/>
            <person name="Hiltunen Thoren M."/>
            <person name="Johannesson H."/>
        </authorList>
    </citation>
    <scope>NUCLEOTIDE SEQUENCE</scope>
    <source>
        <strain evidence="1">CBS 315.58</strain>
    </source>
</reference>
<sequence>MSWPILACKYNPGATYHSGCMEDPDLHGRDNTLRVAYSSVKHLPFHWSTPPYPPDAAGLAIALFRNGGKTWTKSARNPILAGEPAGVKVTGFRDPYVTELPLIPYAEGKFYKRGPVLYGLVSGGI</sequence>
<gene>
    <name evidence="1" type="ORF">QBC40DRAFT_294363</name>
</gene>
<dbReference type="Proteomes" id="UP001303160">
    <property type="component" value="Unassembled WGS sequence"/>
</dbReference>
<accession>A0AAN7AZJ9</accession>
<proteinExistence type="predicted"/>
<keyword evidence="2" id="KW-1185">Reference proteome</keyword>
<reference evidence="1" key="2">
    <citation type="submission" date="2023-05" db="EMBL/GenBank/DDBJ databases">
        <authorList>
            <consortium name="Lawrence Berkeley National Laboratory"/>
            <person name="Steindorff A."/>
            <person name="Hensen N."/>
            <person name="Bonometti L."/>
            <person name="Westerberg I."/>
            <person name="Brannstrom I.O."/>
            <person name="Guillou S."/>
            <person name="Cros-Aarteil S."/>
            <person name="Calhoun S."/>
            <person name="Haridas S."/>
            <person name="Kuo A."/>
            <person name="Mondo S."/>
            <person name="Pangilinan J."/>
            <person name="Riley R."/>
            <person name="Labutti K."/>
            <person name="Andreopoulos B."/>
            <person name="Lipzen A."/>
            <person name="Chen C."/>
            <person name="Yanf M."/>
            <person name="Daum C."/>
            <person name="Ng V."/>
            <person name="Clum A."/>
            <person name="Ohm R."/>
            <person name="Martin F."/>
            <person name="Silar P."/>
            <person name="Natvig D."/>
            <person name="Lalanne C."/>
            <person name="Gautier V."/>
            <person name="Ament-Velasquez S.L."/>
            <person name="Kruys A."/>
            <person name="Hutchinson M.I."/>
            <person name="Powell A.J."/>
            <person name="Barry K."/>
            <person name="Miller A.N."/>
            <person name="Grigoriev I.V."/>
            <person name="Debuchy R."/>
            <person name="Gladieux P."/>
            <person name="Thoren M.H."/>
            <person name="Johannesson H."/>
        </authorList>
    </citation>
    <scope>NUCLEOTIDE SEQUENCE</scope>
    <source>
        <strain evidence="1">CBS 315.58</strain>
    </source>
</reference>
<organism evidence="1 2">
    <name type="scientific">Triangularia verruculosa</name>
    <dbReference type="NCBI Taxonomy" id="2587418"/>
    <lineage>
        <taxon>Eukaryota</taxon>
        <taxon>Fungi</taxon>
        <taxon>Dikarya</taxon>
        <taxon>Ascomycota</taxon>
        <taxon>Pezizomycotina</taxon>
        <taxon>Sordariomycetes</taxon>
        <taxon>Sordariomycetidae</taxon>
        <taxon>Sordariales</taxon>
        <taxon>Podosporaceae</taxon>
        <taxon>Triangularia</taxon>
    </lineage>
</organism>
<dbReference type="EMBL" id="MU863893">
    <property type="protein sequence ID" value="KAK4202990.1"/>
    <property type="molecule type" value="Genomic_DNA"/>
</dbReference>
<dbReference type="SUPFAM" id="SSF75005">
    <property type="entry name" value="Arabinanase/levansucrase/invertase"/>
    <property type="match status" value="1"/>
</dbReference>